<protein>
    <recommendedName>
        <fullName evidence="4">Ice-binding protein</fullName>
    </recommendedName>
</protein>
<dbReference type="InterPro" id="IPR021884">
    <property type="entry name" value="Ice-bd_prot"/>
</dbReference>
<organism evidence="3">
    <name type="scientific">mine drainage metagenome</name>
    <dbReference type="NCBI Taxonomy" id="410659"/>
    <lineage>
        <taxon>unclassified sequences</taxon>
        <taxon>metagenomes</taxon>
        <taxon>ecological metagenomes</taxon>
    </lineage>
</organism>
<evidence type="ECO:0000256" key="1">
    <source>
        <dbReference type="ARBA" id="ARBA00005445"/>
    </source>
</evidence>
<evidence type="ECO:0000256" key="2">
    <source>
        <dbReference type="ARBA" id="ARBA00022729"/>
    </source>
</evidence>
<dbReference type="Pfam" id="PF11999">
    <property type="entry name" value="Ice_binding"/>
    <property type="match status" value="1"/>
</dbReference>
<keyword evidence="2" id="KW-0732">Signal</keyword>
<reference evidence="3" key="1">
    <citation type="submission" date="2009-10" db="EMBL/GenBank/DDBJ databases">
        <title>Diversity of trophic interactions inside an arsenic-rich microbial ecosystem.</title>
        <authorList>
            <person name="Bertin P.N."/>
            <person name="Heinrich-Salmeron A."/>
            <person name="Pelletier E."/>
            <person name="Goulhen-Chollet F."/>
            <person name="Arsene-Ploetze F."/>
            <person name="Gallien S."/>
            <person name="Calteau A."/>
            <person name="Vallenet D."/>
            <person name="Casiot C."/>
            <person name="Chane-Woon-Ming B."/>
            <person name="Giloteaux L."/>
            <person name="Barakat M."/>
            <person name="Bonnefoy V."/>
            <person name="Bruneel O."/>
            <person name="Chandler M."/>
            <person name="Cleiss J."/>
            <person name="Duran R."/>
            <person name="Elbaz-Poulichet F."/>
            <person name="Fonknechten N."/>
            <person name="Lauga B."/>
            <person name="Mornico D."/>
            <person name="Ortet P."/>
            <person name="Schaeffer C."/>
            <person name="Siguier P."/>
            <person name="Alexander Thil Smith A."/>
            <person name="Van Dorsselaer A."/>
            <person name="Weissenbach J."/>
            <person name="Medigue C."/>
            <person name="Le Paslier D."/>
        </authorList>
    </citation>
    <scope>NUCLEOTIDE SEQUENCE</scope>
</reference>
<dbReference type="EMBL" id="CABL01000001">
    <property type="protein sequence ID" value="CBH74427.1"/>
    <property type="molecule type" value="Genomic_DNA"/>
</dbReference>
<proteinExistence type="inferred from homology"/>
<evidence type="ECO:0000313" key="3">
    <source>
        <dbReference type="EMBL" id="CBH74427.1"/>
    </source>
</evidence>
<evidence type="ECO:0008006" key="4">
    <source>
        <dbReference type="Google" id="ProtNLM"/>
    </source>
</evidence>
<comment type="similarity">
    <text evidence="1">Belongs to the ice-binding protein family.</text>
</comment>
<sequence>MNDDLIGVSPGTAVTGFYPPGTDTDGTNAIYASGYNTNAAVPLNAENALTTAYNTAAGMVATATVAGDLSQASSPGYPTGTLPPGVYKSSSSLSIAAGNLTLNGAGNANSVFIFQMASTLTTTLNGATSGNVLLTNGASPCNIYWQVGSSATLGGQSFYGNIFAYSSITINASTFTGRALAGGSALGDGAVSIPLAGGSIITNPGGN</sequence>
<comment type="caution">
    <text evidence="3">The sequence shown here is derived from an EMBL/GenBank/DDBJ whole genome shotgun (WGS) entry which is preliminary data.</text>
</comment>
<accession>E6PD75</accession>
<name>E6PD75_9ZZZZ</name>
<gene>
    <name evidence="3" type="ORF">CARN1_2314</name>
</gene>
<dbReference type="AlphaFoldDB" id="E6PD75"/>